<sequence length="67" mass="7323">MLRKASSSQTAGGLCGSCALLHVYIQHPPLRCSVPGARVLYYDDGNKLLLLPMVDQVYAWKTAPYSP</sequence>
<protein>
    <submittedName>
        <fullName evidence="1">Uncharacterized protein</fullName>
    </submittedName>
</protein>
<accession>A0AAP0LG71</accession>
<name>A0AAP0LG71_9MAGN</name>
<evidence type="ECO:0000313" key="2">
    <source>
        <dbReference type="Proteomes" id="UP001420932"/>
    </source>
</evidence>
<organism evidence="1 2">
    <name type="scientific">Stephania yunnanensis</name>
    <dbReference type="NCBI Taxonomy" id="152371"/>
    <lineage>
        <taxon>Eukaryota</taxon>
        <taxon>Viridiplantae</taxon>
        <taxon>Streptophyta</taxon>
        <taxon>Embryophyta</taxon>
        <taxon>Tracheophyta</taxon>
        <taxon>Spermatophyta</taxon>
        <taxon>Magnoliopsida</taxon>
        <taxon>Ranunculales</taxon>
        <taxon>Menispermaceae</taxon>
        <taxon>Menispermoideae</taxon>
        <taxon>Cissampelideae</taxon>
        <taxon>Stephania</taxon>
    </lineage>
</organism>
<proteinExistence type="predicted"/>
<gene>
    <name evidence="1" type="ORF">Syun_002666</name>
</gene>
<dbReference type="Proteomes" id="UP001420932">
    <property type="component" value="Unassembled WGS sequence"/>
</dbReference>
<keyword evidence="2" id="KW-1185">Reference proteome</keyword>
<dbReference type="EMBL" id="JBBNAF010000001">
    <property type="protein sequence ID" value="KAK9170526.1"/>
    <property type="molecule type" value="Genomic_DNA"/>
</dbReference>
<comment type="caution">
    <text evidence="1">The sequence shown here is derived from an EMBL/GenBank/DDBJ whole genome shotgun (WGS) entry which is preliminary data.</text>
</comment>
<evidence type="ECO:0000313" key="1">
    <source>
        <dbReference type="EMBL" id="KAK9170526.1"/>
    </source>
</evidence>
<dbReference type="AlphaFoldDB" id="A0AAP0LG71"/>
<reference evidence="1 2" key="1">
    <citation type="submission" date="2024-01" db="EMBL/GenBank/DDBJ databases">
        <title>Genome assemblies of Stephania.</title>
        <authorList>
            <person name="Yang L."/>
        </authorList>
    </citation>
    <scope>NUCLEOTIDE SEQUENCE [LARGE SCALE GENOMIC DNA]</scope>
    <source>
        <strain evidence="1">YNDBR</strain>
        <tissue evidence="1">Leaf</tissue>
    </source>
</reference>